<dbReference type="AlphaFoldDB" id="A0A090GKN4"/>
<dbReference type="EMBL" id="CCNB01000012">
    <property type="protein sequence ID" value="CDX35737.1"/>
    <property type="molecule type" value="Genomic_DNA"/>
</dbReference>
<dbReference type="Proteomes" id="UP000046373">
    <property type="component" value="Unassembled WGS sequence"/>
</dbReference>
<accession>A0A090GKN4</accession>
<evidence type="ECO:0000256" key="1">
    <source>
        <dbReference type="SAM" id="MobiDB-lite"/>
    </source>
</evidence>
<organism evidence="2 3">
    <name type="scientific">Mesorhizobium plurifarium</name>
    <dbReference type="NCBI Taxonomy" id="69974"/>
    <lineage>
        <taxon>Bacteria</taxon>
        <taxon>Pseudomonadati</taxon>
        <taxon>Pseudomonadota</taxon>
        <taxon>Alphaproteobacteria</taxon>
        <taxon>Hyphomicrobiales</taxon>
        <taxon>Phyllobacteriaceae</taxon>
        <taxon>Mesorhizobium</taxon>
    </lineage>
</organism>
<reference evidence="2 3" key="1">
    <citation type="submission" date="2014-08" db="EMBL/GenBank/DDBJ databases">
        <authorList>
            <person name="Moulin Lionel"/>
        </authorList>
    </citation>
    <scope>NUCLEOTIDE SEQUENCE [LARGE SCALE GENOMIC DNA]</scope>
</reference>
<protein>
    <submittedName>
        <fullName evidence="2">Uncharacterized protein</fullName>
    </submittedName>
</protein>
<feature type="region of interest" description="Disordered" evidence="1">
    <location>
        <begin position="1"/>
        <end position="39"/>
    </location>
</feature>
<gene>
    <name evidence="2" type="ORF">MPLDJ20_20301</name>
</gene>
<proteinExistence type="predicted"/>
<evidence type="ECO:0000313" key="2">
    <source>
        <dbReference type="EMBL" id="CDX35737.1"/>
    </source>
</evidence>
<evidence type="ECO:0000313" key="3">
    <source>
        <dbReference type="Proteomes" id="UP000046373"/>
    </source>
</evidence>
<feature type="compositionally biased region" description="Basic and acidic residues" evidence="1">
    <location>
        <begin position="24"/>
        <end position="39"/>
    </location>
</feature>
<name>A0A090GKN4_MESPL</name>
<sequence>MSQNFRLSKAAAPRLRFAKSPRQSTDRSRSSGPCRIRDGNRGECVGEFRGMGGLSGSPIRRYRDRGWRALWLDHARYLRYNGKGLTGPSWYFCW</sequence>